<organism evidence="1 2">
    <name type="scientific">Ottowia oryzae</name>
    <dbReference type="NCBI Taxonomy" id="2109914"/>
    <lineage>
        <taxon>Bacteria</taxon>
        <taxon>Pseudomonadati</taxon>
        <taxon>Pseudomonadota</taxon>
        <taxon>Betaproteobacteria</taxon>
        <taxon>Burkholderiales</taxon>
        <taxon>Comamonadaceae</taxon>
        <taxon>Ottowia</taxon>
    </lineage>
</organism>
<dbReference type="KEGG" id="otk:C6570_04600"/>
<dbReference type="Proteomes" id="UP000239709">
    <property type="component" value="Chromosome"/>
</dbReference>
<accession>A0A2S0MCW2</accession>
<proteinExistence type="predicted"/>
<dbReference type="AlphaFoldDB" id="A0A2S0MCW2"/>
<name>A0A2S0MCW2_9BURK</name>
<dbReference type="RefSeq" id="WP_106702174.1">
    <property type="nucleotide sequence ID" value="NZ_CP027666.1"/>
</dbReference>
<sequence>MQRLRFHPLWRPWPLARRAAGWQRSVLLALLGWSLLVAGELGQLHRYAHHPAEGPHSLVTAAVRAAAPAAMHSSEHEGWLAHLFGHHLELNCQLLDQLVHGSAPGTEPALWLAHAAPSDQLPVWRAFAATEPRRAAYHARAPPLRA</sequence>
<gene>
    <name evidence="1" type="ORF">C6570_04600</name>
</gene>
<keyword evidence="2" id="KW-1185">Reference proteome</keyword>
<protein>
    <submittedName>
        <fullName evidence="1">Uncharacterized protein</fullName>
    </submittedName>
</protein>
<dbReference type="OrthoDB" id="9153250at2"/>
<evidence type="ECO:0000313" key="2">
    <source>
        <dbReference type="Proteomes" id="UP000239709"/>
    </source>
</evidence>
<evidence type="ECO:0000313" key="1">
    <source>
        <dbReference type="EMBL" id="AVO33611.1"/>
    </source>
</evidence>
<reference evidence="1 2" key="1">
    <citation type="submission" date="2018-03" db="EMBL/GenBank/DDBJ databases">
        <title>Genome sequencing of Ottowia sp.</title>
        <authorList>
            <person name="Kim S.-J."/>
            <person name="Heo J."/>
            <person name="Kwon S.-W."/>
        </authorList>
    </citation>
    <scope>NUCLEOTIDE SEQUENCE [LARGE SCALE GENOMIC DNA]</scope>
    <source>
        <strain evidence="1 2">KADR8-3</strain>
    </source>
</reference>
<dbReference type="EMBL" id="CP027666">
    <property type="protein sequence ID" value="AVO33611.1"/>
    <property type="molecule type" value="Genomic_DNA"/>
</dbReference>